<dbReference type="InterPro" id="IPR041698">
    <property type="entry name" value="Methyltransf_25"/>
</dbReference>
<protein>
    <submittedName>
        <fullName evidence="5">Methyltransferase family protein</fullName>
    </submittedName>
</protein>
<dbReference type="GO" id="GO:0032259">
    <property type="term" value="P:methylation"/>
    <property type="evidence" value="ECO:0007669"/>
    <property type="project" value="UniProtKB-KW"/>
</dbReference>
<evidence type="ECO:0000313" key="6">
    <source>
        <dbReference type="Proteomes" id="UP000245981"/>
    </source>
</evidence>
<dbReference type="RefSeq" id="WP_109717147.1">
    <property type="nucleotide sequence ID" value="NZ_CP125958.1"/>
</dbReference>
<evidence type="ECO:0000313" key="5">
    <source>
        <dbReference type="EMBL" id="PWK97516.1"/>
    </source>
</evidence>
<dbReference type="Proteomes" id="UP000245981">
    <property type="component" value="Unassembled WGS sequence"/>
</dbReference>
<name>A0A2V2BBM6_9GAMM</name>
<keyword evidence="1 5" id="KW-0489">Methyltransferase</keyword>
<reference evidence="5 6" key="1">
    <citation type="submission" date="2018-05" db="EMBL/GenBank/DDBJ databases">
        <title>Genomic Encyclopedia of Type Strains, Phase IV (KMG-V): Genome sequencing to study the core and pangenomes of soil and plant-associated prokaryotes.</title>
        <authorList>
            <person name="Whitman W."/>
        </authorList>
    </citation>
    <scope>NUCLEOTIDE SEQUENCE [LARGE SCALE GENOMIC DNA]</scope>
    <source>
        <strain evidence="5 6">PNA 200-10</strain>
    </source>
</reference>
<dbReference type="PANTHER" id="PTHR43464">
    <property type="entry name" value="METHYLTRANSFERASE"/>
    <property type="match status" value="1"/>
</dbReference>
<feature type="domain" description="Methyltransferase" evidence="4">
    <location>
        <begin position="50"/>
        <end position="146"/>
    </location>
</feature>
<dbReference type="GeneID" id="99737886"/>
<sequence>MESYDDIYQHLKNGGYEAWTGSGFTRARQQLNEVLHQLEETPCLPDSGTVLELGCGNGAMASHYFASRSFVIYGVDISDVAIRWARERFSQAGLVGHFDRGDVCDLSRYQDAQFDVIFDGSCFHCLTGTQRSDCLKAVRRILTRDGTLIISSMCGLPKHLGDHICYDRVQHLLLKDGTPWRTLKPLEALTAEIAAAGFNVSCFSVNQNTWWDHATLVCRKTS</sequence>
<dbReference type="AlphaFoldDB" id="A0A2V2BBM6"/>
<dbReference type="SUPFAM" id="SSF53335">
    <property type="entry name" value="S-adenosyl-L-methionine-dependent methyltransferases"/>
    <property type="match status" value="1"/>
</dbReference>
<dbReference type="Pfam" id="PF13649">
    <property type="entry name" value="Methyltransf_25"/>
    <property type="match status" value="1"/>
</dbReference>
<dbReference type="STRING" id="574096.HA38_15635"/>
<keyword evidence="2 5" id="KW-0808">Transferase</keyword>
<dbReference type="CDD" id="cd02440">
    <property type="entry name" value="AdoMet_MTases"/>
    <property type="match status" value="1"/>
</dbReference>
<evidence type="ECO:0000256" key="3">
    <source>
        <dbReference type="ARBA" id="ARBA00022691"/>
    </source>
</evidence>
<dbReference type="InterPro" id="IPR029063">
    <property type="entry name" value="SAM-dependent_MTases_sf"/>
</dbReference>
<comment type="caution">
    <text evidence="5">The sequence shown here is derived from an EMBL/GenBank/DDBJ whole genome shotgun (WGS) entry which is preliminary data.</text>
</comment>
<dbReference type="EMBL" id="QGHF01000004">
    <property type="protein sequence ID" value="PWK97516.1"/>
    <property type="molecule type" value="Genomic_DNA"/>
</dbReference>
<proteinExistence type="predicted"/>
<accession>A0A2V2BBM6</accession>
<evidence type="ECO:0000256" key="2">
    <source>
        <dbReference type="ARBA" id="ARBA00022679"/>
    </source>
</evidence>
<gene>
    <name evidence="5" type="ORF">C7431_104193</name>
</gene>
<evidence type="ECO:0000256" key="1">
    <source>
        <dbReference type="ARBA" id="ARBA00022603"/>
    </source>
</evidence>
<dbReference type="PANTHER" id="PTHR43464:SF19">
    <property type="entry name" value="UBIQUINONE BIOSYNTHESIS O-METHYLTRANSFERASE, MITOCHONDRIAL"/>
    <property type="match status" value="1"/>
</dbReference>
<dbReference type="OrthoDB" id="5872370at2"/>
<keyword evidence="3" id="KW-0949">S-adenosyl-L-methionine</keyword>
<organism evidence="5 6">
    <name type="scientific">Pantoea allii</name>
    <dbReference type="NCBI Taxonomy" id="574096"/>
    <lineage>
        <taxon>Bacteria</taxon>
        <taxon>Pseudomonadati</taxon>
        <taxon>Pseudomonadota</taxon>
        <taxon>Gammaproteobacteria</taxon>
        <taxon>Enterobacterales</taxon>
        <taxon>Erwiniaceae</taxon>
        <taxon>Pantoea</taxon>
    </lineage>
</organism>
<dbReference type="Gene3D" id="3.40.50.150">
    <property type="entry name" value="Vaccinia Virus protein VP39"/>
    <property type="match status" value="1"/>
</dbReference>
<dbReference type="GO" id="GO:0008168">
    <property type="term" value="F:methyltransferase activity"/>
    <property type="evidence" value="ECO:0007669"/>
    <property type="project" value="UniProtKB-KW"/>
</dbReference>
<evidence type="ECO:0000259" key="4">
    <source>
        <dbReference type="Pfam" id="PF13649"/>
    </source>
</evidence>